<dbReference type="Pfam" id="PF16925">
    <property type="entry name" value="TetR_C_13"/>
    <property type="match status" value="1"/>
</dbReference>
<dbReference type="GO" id="GO:0003677">
    <property type="term" value="F:DNA binding"/>
    <property type="evidence" value="ECO:0007669"/>
    <property type="project" value="UniProtKB-UniRule"/>
</dbReference>
<evidence type="ECO:0000256" key="2">
    <source>
        <dbReference type="ARBA" id="ARBA00023015"/>
    </source>
</evidence>
<comment type="caution">
    <text evidence="7">The sequence shown here is derived from an EMBL/GenBank/DDBJ whole genome shotgun (WGS) entry which is preliminary data.</text>
</comment>
<evidence type="ECO:0000313" key="7">
    <source>
        <dbReference type="EMBL" id="KML51813.1"/>
    </source>
</evidence>
<dbReference type="PANTHER" id="PTHR47506">
    <property type="entry name" value="TRANSCRIPTIONAL REGULATORY PROTEIN"/>
    <property type="match status" value="1"/>
</dbReference>
<proteinExistence type="predicted"/>
<dbReference type="InterPro" id="IPR036271">
    <property type="entry name" value="Tet_transcr_reg_TetR-rel_C_sf"/>
</dbReference>
<reference evidence="7 8" key="1">
    <citation type="submission" date="2015-05" db="EMBL/GenBank/DDBJ databases">
        <title>Draft genome of Burkholderia cepacia LK29.</title>
        <authorList>
            <person name="Chan X.Y."/>
        </authorList>
    </citation>
    <scope>NUCLEOTIDE SEQUENCE [LARGE SCALE GENOMIC DNA]</scope>
    <source>
        <strain evidence="7 8">LK29</strain>
    </source>
</reference>
<dbReference type="InterPro" id="IPR011075">
    <property type="entry name" value="TetR_C"/>
</dbReference>
<dbReference type="PROSITE" id="PS01081">
    <property type="entry name" value="HTH_TETR_1"/>
    <property type="match status" value="1"/>
</dbReference>
<keyword evidence="3 5" id="KW-0238">DNA-binding</keyword>
<evidence type="ECO:0000256" key="5">
    <source>
        <dbReference type="PROSITE-ProRule" id="PRU00335"/>
    </source>
</evidence>
<dbReference type="PANTHER" id="PTHR47506:SF1">
    <property type="entry name" value="HTH-TYPE TRANSCRIPTIONAL REGULATOR YJDC"/>
    <property type="match status" value="1"/>
</dbReference>
<keyword evidence="1" id="KW-0678">Repressor</keyword>
<dbReference type="PATRIC" id="fig|292.27.peg.5388"/>
<dbReference type="RefSeq" id="WP_048249205.1">
    <property type="nucleotide sequence ID" value="NZ_LDWR01000045.1"/>
</dbReference>
<evidence type="ECO:0000256" key="4">
    <source>
        <dbReference type="ARBA" id="ARBA00023163"/>
    </source>
</evidence>
<evidence type="ECO:0000256" key="1">
    <source>
        <dbReference type="ARBA" id="ARBA00022491"/>
    </source>
</evidence>
<accession>A0A0J5WEI0</accession>
<organism evidence="7 8">
    <name type="scientific">Burkholderia cepacia</name>
    <name type="common">Pseudomonas cepacia</name>
    <dbReference type="NCBI Taxonomy" id="292"/>
    <lineage>
        <taxon>Bacteria</taxon>
        <taxon>Pseudomonadati</taxon>
        <taxon>Pseudomonadota</taxon>
        <taxon>Betaproteobacteria</taxon>
        <taxon>Burkholderiales</taxon>
        <taxon>Burkholderiaceae</taxon>
        <taxon>Burkholderia</taxon>
        <taxon>Burkholderia cepacia complex</taxon>
    </lineage>
</organism>
<dbReference type="PROSITE" id="PS50977">
    <property type="entry name" value="HTH_TETR_2"/>
    <property type="match status" value="1"/>
</dbReference>
<dbReference type="InterPro" id="IPR023772">
    <property type="entry name" value="DNA-bd_HTH_TetR-type_CS"/>
</dbReference>
<evidence type="ECO:0000256" key="3">
    <source>
        <dbReference type="ARBA" id="ARBA00023125"/>
    </source>
</evidence>
<dbReference type="SUPFAM" id="SSF48498">
    <property type="entry name" value="Tetracyclin repressor-like, C-terminal domain"/>
    <property type="match status" value="1"/>
</dbReference>
<feature type="DNA-binding region" description="H-T-H motif" evidence="5">
    <location>
        <begin position="32"/>
        <end position="51"/>
    </location>
</feature>
<name>A0A0J5WEI0_BURCE</name>
<dbReference type="EMBL" id="LDWR01000045">
    <property type="protein sequence ID" value="KML51813.1"/>
    <property type="molecule type" value="Genomic_DNA"/>
</dbReference>
<dbReference type="Gene3D" id="1.10.10.60">
    <property type="entry name" value="Homeodomain-like"/>
    <property type="match status" value="1"/>
</dbReference>
<dbReference type="InterPro" id="IPR001647">
    <property type="entry name" value="HTH_TetR"/>
</dbReference>
<dbReference type="Gene3D" id="1.10.357.10">
    <property type="entry name" value="Tetracycline Repressor, domain 2"/>
    <property type="match status" value="1"/>
</dbReference>
<dbReference type="InterPro" id="IPR009057">
    <property type="entry name" value="Homeodomain-like_sf"/>
</dbReference>
<evidence type="ECO:0000313" key="8">
    <source>
        <dbReference type="Proteomes" id="UP000036338"/>
    </source>
</evidence>
<keyword evidence="2" id="KW-0805">Transcription regulation</keyword>
<dbReference type="AlphaFoldDB" id="A0A0J5WEI0"/>
<protein>
    <submittedName>
        <fullName evidence="7">TetR family transcriptional regulator</fullName>
    </submittedName>
</protein>
<gene>
    <name evidence="7" type="ORF">VL15_25095</name>
</gene>
<dbReference type="Proteomes" id="UP000036338">
    <property type="component" value="Unassembled WGS sequence"/>
</dbReference>
<evidence type="ECO:0000259" key="6">
    <source>
        <dbReference type="PROSITE" id="PS50977"/>
    </source>
</evidence>
<keyword evidence="4" id="KW-0804">Transcription</keyword>
<sequence length="204" mass="22281">MAERGRPRSFDKEAALDRAMEVFWRLGYEGASMADLTAAMGIASPSLYAAFGSKETLFRQALEHYRATEGREIWDGVEQAGSAHDAVRNYLMDTARVFTRRSKPAGCLIVLSALHPAERSDTVRQTLIAMRERTVDALRERLRQGVATGEIAAHANLDAIARYYVTVQQGMSIQARDGANRRDLEAIAQAALAAWPALVGASGA</sequence>
<feature type="domain" description="HTH tetR-type" evidence="6">
    <location>
        <begin position="9"/>
        <end position="69"/>
    </location>
</feature>
<dbReference type="SUPFAM" id="SSF46689">
    <property type="entry name" value="Homeodomain-like"/>
    <property type="match status" value="1"/>
</dbReference>
<dbReference type="Pfam" id="PF00440">
    <property type="entry name" value="TetR_N"/>
    <property type="match status" value="1"/>
</dbReference>